<sequence>DLDDLLRVPHGVLVLAVVALLALLAVQLKHHIARVGGRVQVEPEDHATLHGRPAHVTDLAGEPDLGTVLEDAPSLAGWHEGREQVPRVVGVLGEQAVKLPVPYQFHS</sequence>
<keyword evidence="1" id="KW-0472">Membrane</keyword>
<keyword evidence="1" id="KW-0812">Transmembrane</keyword>
<feature type="non-terminal residue" evidence="2">
    <location>
        <position position="1"/>
    </location>
</feature>
<comment type="caution">
    <text evidence="2">The sequence shown here is derived from an EMBL/GenBank/DDBJ whole genome shotgun (WGS) entry which is preliminary data.</text>
</comment>
<name>A0A3S1C3S9_ELYCH</name>
<dbReference type="Proteomes" id="UP000271974">
    <property type="component" value="Unassembled WGS sequence"/>
</dbReference>
<accession>A0A3S1C3S9</accession>
<dbReference type="EMBL" id="RQTK01000298">
    <property type="protein sequence ID" value="RUS82200.1"/>
    <property type="molecule type" value="Genomic_DNA"/>
</dbReference>
<dbReference type="AlphaFoldDB" id="A0A3S1C3S9"/>
<evidence type="ECO:0000313" key="2">
    <source>
        <dbReference type="EMBL" id="RUS82200.1"/>
    </source>
</evidence>
<proteinExistence type="predicted"/>
<gene>
    <name evidence="2" type="ORF">EGW08_010040</name>
</gene>
<evidence type="ECO:0000313" key="3">
    <source>
        <dbReference type="Proteomes" id="UP000271974"/>
    </source>
</evidence>
<keyword evidence="1" id="KW-1133">Transmembrane helix</keyword>
<reference evidence="2 3" key="1">
    <citation type="submission" date="2019-01" db="EMBL/GenBank/DDBJ databases">
        <title>A draft genome assembly of the solar-powered sea slug Elysia chlorotica.</title>
        <authorList>
            <person name="Cai H."/>
            <person name="Li Q."/>
            <person name="Fang X."/>
            <person name="Li J."/>
            <person name="Curtis N.E."/>
            <person name="Altenburger A."/>
            <person name="Shibata T."/>
            <person name="Feng M."/>
            <person name="Maeda T."/>
            <person name="Schwartz J.A."/>
            <person name="Shigenobu S."/>
            <person name="Lundholm N."/>
            <person name="Nishiyama T."/>
            <person name="Yang H."/>
            <person name="Hasebe M."/>
            <person name="Li S."/>
            <person name="Pierce S.K."/>
            <person name="Wang J."/>
        </authorList>
    </citation>
    <scope>NUCLEOTIDE SEQUENCE [LARGE SCALE GENOMIC DNA]</scope>
    <source>
        <strain evidence="2">EC2010</strain>
        <tissue evidence="2">Whole organism of an adult</tissue>
    </source>
</reference>
<organism evidence="2 3">
    <name type="scientific">Elysia chlorotica</name>
    <name type="common">Eastern emerald elysia</name>
    <name type="synonym">Sea slug</name>
    <dbReference type="NCBI Taxonomy" id="188477"/>
    <lineage>
        <taxon>Eukaryota</taxon>
        <taxon>Metazoa</taxon>
        <taxon>Spiralia</taxon>
        <taxon>Lophotrochozoa</taxon>
        <taxon>Mollusca</taxon>
        <taxon>Gastropoda</taxon>
        <taxon>Heterobranchia</taxon>
        <taxon>Euthyneura</taxon>
        <taxon>Panpulmonata</taxon>
        <taxon>Sacoglossa</taxon>
        <taxon>Placobranchoidea</taxon>
        <taxon>Plakobranchidae</taxon>
        <taxon>Elysia</taxon>
    </lineage>
</organism>
<evidence type="ECO:0000256" key="1">
    <source>
        <dbReference type="SAM" id="Phobius"/>
    </source>
</evidence>
<feature type="transmembrane region" description="Helical" evidence="1">
    <location>
        <begin position="6"/>
        <end position="26"/>
    </location>
</feature>
<protein>
    <submittedName>
        <fullName evidence="2">Uncharacterized protein</fullName>
    </submittedName>
</protein>
<keyword evidence="3" id="KW-1185">Reference proteome</keyword>
<feature type="non-terminal residue" evidence="2">
    <location>
        <position position="107"/>
    </location>
</feature>